<keyword evidence="2" id="KW-1185">Reference proteome</keyword>
<sequence>MEIEQKDIPLIVVVGPYRYAVVQLIGTLASCQGTACLVMNNCETPQDVIDYSSDYPQRSLPDLIAIAAQSPAMVQAADSTFDTAGIDPRNIGIVTQQWINSYLDAREMPR</sequence>
<dbReference type="Proteomes" id="UP000003165">
    <property type="component" value="Unassembled WGS sequence"/>
</dbReference>
<comment type="caution">
    <text evidence="1">The sequence shown here is derived from an EMBL/GenBank/DDBJ whole genome shotgun (WGS) entry which is preliminary data.</text>
</comment>
<dbReference type="PROSITE" id="PS51257">
    <property type="entry name" value="PROKAR_LIPOPROTEIN"/>
    <property type="match status" value="1"/>
</dbReference>
<organism evidence="1 2">
    <name type="scientific">Pseudogulbenkiania ferrooxidans 2002</name>
    <dbReference type="NCBI Taxonomy" id="279714"/>
    <lineage>
        <taxon>Bacteria</taxon>
        <taxon>Pseudomonadati</taxon>
        <taxon>Pseudomonadota</taxon>
        <taxon>Betaproteobacteria</taxon>
        <taxon>Neisseriales</taxon>
        <taxon>Chromobacteriaceae</taxon>
        <taxon>Pseudogulbenkiania</taxon>
    </lineage>
</organism>
<name>B9Z4X4_9NEIS</name>
<evidence type="ECO:0000313" key="1">
    <source>
        <dbReference type="EMBL" id="EEG08206.1"/>
    </source>
</evidence>
<dbReference type="EMBL" id="ACIS01000006">
    <property type="protein sequence ID" value="EEG08206.1"/>
    <property type="molecule type" value="Genomic_DNA"/>
</dbReference>
<evidence type="ECO:0000313" key="2">
    <source>
        <dbReference type="Proteomes" id="UP000003165"/>
    </source>
</evidence>
<dbReference type="AlphaFoldDB" id="B9Z4X4"/>
<protein>
    <submittedName>
        <fullName evidence="1">Uncharacterized protein</fullName>
    </submittedName>
</protein>
<proteinExistence type="predicted"/>
<accession>B9Z4X4</accession>
<dbReference type="RefSeq" id="WP_008954429.1">
    <property type="nucleotide sequence ID" value="NZ_ACIS01000006.1"/>
</dbReference>
<reference evidence="1 2" key="1">
    <citation type="submission" date="2009-02" db="EMBL/GenBank/DDBJ databases">
        <title>Sequencing of the draft genome and assembly of Lutiella nitroferrum 2002.</title>
        <authorList>
            <consortium name="US DOE Joint Genome Institute (JGI-PGF)"/>
            <person name="Lucas S."/>
            <person name="Copeland A."/>
            <person name="Lapidus A."/>
            <person name="Glavina del Rio T."/>
            <person name="Tice H."/>
            <person name="Bruce D."/>
            <person name="Goodwin L."/>
            <person name="Pitluck S."/>
            <person name="Larimer F."/>
            <person name="Land M.L."/>
            <person name="Hauser L."/>
            <person name="Coates J.D."/>
        </authorList>
    </citation>
    <scope>NUCLEOTIDE SEQUENCE [LARGE SCALE GENOMIC DNA]</scope>
    <source>
        <strain evidence="1 2">2002</strain>
    </source>
</reference>
<gene>
    <name evidence="1" type="ORF">FuraDRAFT_2409</name>
</gene>